<feature type="chain" id="PRO_5030159343" description="Lipoprotein" evidence="1">
    <location>
        <begin position="23"/>
        <end position="90"/>
    </location>
</feature>
<proteinExistence type="predicted"/>
<reference evidence="2 5" key="2">
    <citation type="submission" date="2019-04" db="EMBL/GenBank/DDBJ databases">
        <title>Isolation and culture of sulfate reducing bacteria from the cold seep of the South China Sea.</title>
        <authorList>
            <person name="Sun C."/>
            <person name="Liu R."/>
        </authorList>
    </citation>
    <scope>NUCLEOTIDE SEQUENCE [LARGE SCALE GENOMIC DNA]</scope>
    <source>
        <strain evidence="2 5">CS1</strain>
    </source>
</reference>
<keyword evidence="1" id="KW-0732">Signal</keyword>
<sequence>MRRLLPCLLLAAALLAGCGWFSDGTDWTTRVGSYSYDDAVKEYGEPQACQQYMDGGMSCTWNTGAVFASHKNMVLTFDSYGYFESKDMMR</sequence>
<name>A0A6P1ZCC8_9BACT</name>
<dbReference type="EMBL" id="CP039543">
    <property type="protein sequence ID" value="QJT11039.1"/>
    <property type="molecule type" value="Genomic_DNA"/>
</dbReference>
<evidence type="ECO:0000256" key="1">
    <source>
        <dbReference type="SAM" id="SignalP"/>
    </source>
</evidence>
<evidence type="ECO:0000313" key="5">
    <source>
        <dbReference type="Proteomes" id="UP000503251"/>
    </source>
</evidence>
<dbReference type="RefSeq" id="WP_144306736.1">
    <property type="nucleotide sequence ID" value="NZ_CP039543.1"/>
</dbReference>
<dbReference type="PROSITE" id="PS51257">
    <property type="entry name" value="PROKAR_LIPOPROTEIN"/>
    <property type="match status" value="1"/>
</dbReference>
<reference evidence="3 4" key="1">
    <citation type="submission" date="2018-06" db="EMBL/GenBank/DDBJ databases">
        <title>Complete genome of Desulfovibrio marinus P48SEP.</title>
        <authorList>
            <person name="Crispim J.S."/>
            <person name="Vidigal P.M.P."/>
            <person name="Silva L.C.F."/>
            <person name="Araujo L.C."/>
            <person name="Laguardia C.N."/>
            <person name="Dias R.S."/>
            <person name="Sousa M.P."/>
            <person name="Paula S.O."/>
            <person name="Silva C."/>
        </authorList>
    </citation>
    <scope>NUCLEOTIDE SEQUENCE [LARGE SCALE GENOMIC DNA]</scope>
    <source>
        <strain evidence="3 4">P48SEP</strain>
    </source>
</reference>
<dbReference type="Proteomes" id="UP000503251">
    <property type="component" value="Chromosome"/>
</dbReference>
<dbReference type="Proteomes" id="UP000434052">
    <property type="component" value="Unassembled WGS sequence"/>
</dbReference>
<evidence type="ECO:0000313" key="3">
    <source>
        <dbReference type="EMBL" id="TVM31778.1"/>
    </source>
</evidence>
<keyword evidence="5" id="KW-1185">Reference proteome</keyword>
<protein>
    <recommendedName>
        <fullName evidence="6">Lipoprotein</fullName>
    </recommendedName>
</protein>
<dbReference type="EMBL" id="QMIF01000014">
    <property type="protein sequence ID" value="TVM31778.1"/>
    <property type="molecule type" value="Genomic_DNA"/>
</dbReference>
<dbReference type="AlphaFoldDB" id="A0A6P1ZCC8"/>
<evidence type="ECO:0008006" key="6">
    <source>
        <dbReference type="Google" id="ProtNLM"/>
    </source>
</evidence>
<accession>A0A6P1ZCC8</accession>
<organism evidence="3 4">
    <name type="scientific">Oceanidesulfovibrio marinus</name>
    <dbReference type="NCBI Taxonomy" id="370038"/>
    <lineage>
        <taxon>Bacteria</taxon>
        <taxon>Pseudomonadati</taxon>
        <taxon>Thermodesulfobacteriota</taxon>
        <taxon>Desulfovibrionia</taxon>
        <taxon>Desulfovibrionales</taxon>
        <taxon>Desulfovibrionaceae</taxon>
        <taxon>Oceanidesulfovibrio</taxon>
    </lineage>
</organism>
<gene>
    <name evidence="3" type="ORF">DQK91_17760</name>
    <name evidence="2" type="ORF">E8L03_19910</name>
</gene>
<evidence type="ECO:0000313" key="2">
    <source>
        <dbReference type="EMBL" id="QJT11039.1"/>
    </source>
</evidence>
<feature type="signal peptide" evidence="1">
    <location>
        <begin position="1"/>
        <end position="22"/>
    </location>
</feature>
<dbReference type="OrthoDB" id="9792547at2"/>
<evidence type="ECO:0000313" key="4">
    <source>
        <dbReference type="Proteomes" id="UP000434052"/>
    </source>
</evidence>